<feature type="compositionally biased region" description="Polar residues" evidence="1">
    <location>
        <begin position="79"/>
        <end position="98"/>
    </location>
</feature>
<feature type="compositionally biased region" description="Basic and acidic residues" evidence="1">
    <location>
        <begin position="60"/>
        <end position="71"/>
    </location>
</feature>
<keyword evidence="2" id="KW-0812">Transmembrane</keyword>
<feature type="region of interest" description="Disordered" evidence="1">
    <location>
        <begin position="1"/>
        <end position="252"/>
    </location>
</feature>
<protein>
    <submittedName>
        <fullName evidence="4">DUF4333 domain-containing protein</fullName>
    </submittedName>
</protein>
<evidence type="ECO:0000313" key="5">
    <source>
        <dbReference type="Proteomes" id="UP001494902"/>
    </source>
</evidence>
<feature type="domain" description="DUF4333" evidence="3">
    <location>
        <begin position="276"/>
        <end position="351"/>
    </location>
</feature>
<keyword evidence="2" id="KW-1133">Transmembrane helix</keyword>
<keyword evidence="5" id="KW-1185">Reference proteome</keyword>
<comment type="caution">
    <text evidence="4">The sequence shown here is derived from an EMBL/GenBank/DDBJ whole genome shotgun (WGS) entry which is preliminary data.</text>
</comment>
<feature type="transmembrane region" description="Helical" evidence="2">
    <location>
        <begin position="261"/>
        <end position="285"/>
    </location>
</feature>
<dbReference type="RefSeq" id="WP_349296268.1">
    <property type="nucleotide sequence ID" value="NZ_JBEDNQ010000001.1"/>
</dbReference>
<evidence type="ECO:0000256" key="2">
    <source>
        <dbReference type="SAM" id="Phobius"/>
    </source>
</evidence>
<feature type="compositionally biased region" description="Polar residues" evidence="1">
    <location>
        <begin position="209"/>
        <end position="221"/>
    </location>
</feature>
<keyword evidence="2" id="KW-0472">Membrane</keyword>
<dbReference type="Pfam" id="PF14230">
    <property type="entry name" value="DUF4333"/>
    <property type="match status" value="1"/>
</dbReference>
<feature type="compositionally biased region" description="Low complexity" evidence="1">
    <location>
        <begin position="150"/>
        <end position="168"/>
    </location>
</feature>
<feature type="compositionally biased region" description="Gly residues" evidence="1">
    <location>
        <begin position="137"/>
        <end position="149"/>
    </location>
</feature>
<evidence type="ECO:0000259" key="3">
    <source>
        <dbReference type="Pfam" id="PF14230"/>
    </source>
</evidence>
<feature type="compositionally biased region" description="Basic and acidic residues" evidence="1">
    <location>
        <begin position="7"/>
        <end position="19"/>
    </location>
</feature>
<evidence type="ECO:0000313" key="4">
    <source>
        <dbReference type="EMBL" id="MEQ3549180.1"/>
    </source>
</evidence>
<dbReference type="Proteomes" id="UP001494902">
    <property type="component" value="Unassembled WGS sequence"/>
</dbReference>
<dbReference type="InterPro" id="IPR025637">
    <property type="entry name" value="DUF4333"/>
</dbReference>
<sequence>MSNPQGPDRDTESAAERTGELPAWGSPPPGGWGAGGDPEPEAPDGWAAQGARDTGWDPAAARRDATRDAGRPGDPASTGAWSPQDTGAWSPKDTGSWSRQDDGGWSPQQTGGWSPQPRAGDQDPREATGAWSPHQDGGWGGPPHGGAGGPAPAQTSGGWDQGWDQGGQAAPVWGDDAHGENEDTWAVPTGRRARRRAAEETGGAVPASSPGSAWNDGQQGAAQPDDAWGEGNWDDPAAGEEPWAAREDGGKRRRSLGGNRMWILIAAGVLVAAVLAVTAFVWPGWALTTHLDRTALQTGVGQVLSEDYGLEVGAVQCPDDVVVSAGTEFSCQAVVDGEQVEVPGIVTSDEGDYQVNRV</sequence>
<gene>
    <name evidence="4" type="ORF">WIS52_01750</name>
</gene>
<dbReference type="EMBL" id="JBEDNQ010000001">
    <property type="protein sequence ID" value="MEQ3549180.1"/>
    <property type="molecule type" value="Genomic_DNA"/>
</dbReference>
<evidence type="ECO:0000256" key="1">
    <source>
        <dbReference type="SAM" id="MobiDB-lite"/>
    </source>
</evidence>
<accession>A0ABV1K408</accession>
<proteinExistence type="predicted"/>
<name>A0ABV1K408_9PSEU</name>
<organism evidence="4 5">
    <name type="scientific">Pseudonocardia nematodicida</name>
    <dbReference type="NCBI Taxonomy" id="1206997"/>
    <lineage>
        <taxon>Bacteria</taxon>
        <taxon>Bacillati</taxon>
        <taxon>Actinomycetota</taxon>
        <taxon>Actinomycetes</taxon>
        <taxon>Pseudonocardiales</taxon>
        <taxon>Pseudonocardiaceae</taxon>
        <taxon>Pseudonocardia</taxon>
    </lineage>
</organism>
<reference evidence="4 5" key="1">
    <citation type="submission" date="2024-03" db="EMBL/GenBank/DDBJ databases">
        <title>Draft genome sequence of Pseudonocardia nematodicida JCM 31783.</title>
        <authorList>
            <person name="Butdee W."/>
            <person name="Duangmal K."/>
        </authorList>
    </citation>
    <scope>NUCLEOTIDE SEQUENCE [LARGE SCALE GENOMIC DNA]</scope>
    <source>
        <strain evidence="4 5">JCM 31783</strain>
    </source>
</reference>